<comment type="caution">
    <text evidence="3">The sequence shown here is derived from an EMBL/GenBank/DDBJ whole genome shotgun (WGS) entry which is preliminary data.</text>
</comment>
<feature type="transmembrane region" description="Helical" evidence="2">
    <location>
        <begin position="359"/>
        <end position="379"/>
    </location>
</feature>
<sequence>MQRLGQVNSALAVKEEKGEEGKVLLTNERWLQIFNIPILWFLVFAGITLVSLYTGNLPGGMIGTLLVMMVLGELLGWAGDRTPVVKTFLGGGAIIAIFGSAFMVYAGLLPEETVTSMTDFMKSGGFLNFYIAALITGSILGMNSKVLVKVGLRYFLPIFGAVAGAVLIAGLLGSLVGFTLQEAILVITMPIMGGGMGAGAVPMSQIYSEMMGNEPSYYISMLVPALALGNVFAIILASVLDMIGKKVPSLSGNGQLMKGFTYEKTKQKYNVEKMGVGLLAALTFFAVGTLLGTVLPLHPYAIMIILVAAAKITNIIPQNVVEGASQWYQFVASNWTFALLFGIGVAYTDLNTVLEALTLQYILTVFGVVLGAIIGAAILGKLVGFYPIESAITAGLCMANMGGTGDVAVLSASKRMELMPFAQISSRLGGALILLLAGLIIPLL</sequence>
<keyword evidence="2" id="KW-0812">Transmembrane</keyword>
<dbReference type="PANTHER" id="PTHR40033:SF1">
    <property type="entry name" value="CITRATE-SODIUM SYMPORTER"/>
    <property type="match status" value="1"/>
</dbReference>
<dbReference type="GO" id="GO:0008514">
    <property type="term" value="F:organic anion transmembrane transporter activity"/>
    <property type="evidence" value="ECO:0007669"/>
    <property type="project" value="InterPro"/>
</dbReference>
<dbReference type="GO" id="GO:0005886">
    <property type="term" value="C:plasma membrane"/>
    <property type="evidence" value="ECO:0007669"/>
    <property type="project" value="UniProtKB-SubCell"/>
</dbReference>
<feature type="transmembrane region" description="Helical" evidence="2">
    <location>
        <begin position="88"/>
        <end position="108"/>
    </location>
</feature>
<name>A0A1J6W7C3_9BACI</name>
<feature type="transmembrane region" description="Helical" evidence="2">
    <location>
        <begin position="424"/>
        <end position="443"/>
    </location>
</feature>
<feature type="transmembrane region" description="Helical" evidence="2">
    <location>
        <begin position="216"/>
        <end position="240"/>
    </location>
</feature>
<proteinExistence type="inferred from homology"/>
<dbReference type="Proteomes" id="UP000182062">
    <property type="component" value="Unassembled WGS sequence"/>
</dbReference>
<organism evidence="3 4">
    <name type="scientific">Rossellomorea aquimaris</name>
    <dbReference type="NCBI Taxonomy" id="189382"/>
    <lineage>
        <taxon>Bacteria</taxon>
        <taxon>Bacillati</taxon>
        <taxon>Bacillota</taxon>
        <taxon>Bacilli</taxon>
        <taxon>Bacillales</taxon>
        <taxon>Bacillaceae</taxon>
        <taxon>Rossellomorea</taxon>
    </lineage>
</organism>
<feature type="transmembrane region" description="Helical" evidence="2">
    <location>
        <begin position="274"/>
        <end position="295"/>
    </location>
</feature>
<comment type="subcellular location">
    <subcellularLocation>
        <location evidence="1">Cell membrane</location>
    </subcellularLocation>
</comment>
<feature type="transmembrane region" description="Helical" evidence="2">
    <location>
        <begin position="183"/>
        <end position="204"/>
    </location>
</feature>
<protein>
    <submittedName>
        <fullName evidence="3">Citrate:sodium symporter</fullName>
    </submittedName>
</protein>
<dbReference type="OrthoDB" id="8584824at2"/>
<keyword evidence="1 2" id="KW-0472">Membrane</keyword>
<dbReference type="GO" id="GO:0015293">
    <property type="term" value="F:symporter activity"/>
    <property type="evidence" value="ECO:0007669"/>
    <property type="project" value="UniProtKB-UniRule"/>
</dbReference>
<evidence type="ECO:0000256" key="1">
    <source>
        <dbReference type="PIRNR" id="PIRNR005348"/>
    </source>
</evidence>
<dbReference type="PIRSF" id="PIRSF005348">
    <property type="entry name" value="YxkH"/>
    <property type="match status" value="1"/>
</dbReference>
<evidence type="ECO:0000313" key="3">
    <source>
        <dbReference type="EMBL" id="OIU72596.1"/>
    </source>
</evidence>
<keyword evidence="4" id="KW-1185">Reference proteome</keyword>
<feature type="transmembrane region" description="Helical" evidence="2">
    <location>
        <begin position="327"/>
        <end position="347"/>
    </location>
</feature>
<keyword evidence="1" id="KW-0769">Symport</keyword>
<dbReference type="EMBL" id="MINN01000074">
    <property type="protein sequence ID" value="OIU72596.1"/>
    <property type="molecule type" value="Genomic_DNA"/>
</dbReference>
<feature type="transmembrane region" description="Helical" evidence="2">
    <location>
        <begin position="59"/>
        <end position="76"/>
    </location>
</feature>
<dbReference type="InterPro" id="IPR004679">
    <property type="entry name" value="2-OHcarboxylate_transport"/>
</dbReference>
<feature type="transmembrane region" description="Helical" evidence="2">
    <location>
        <begin position="120"/>
        <end position="142"/>
    </location>
</feature>
<dbReference type="PANTHER" id="PTHR40033">
    <property type="entry name" value="NA(+)-MALATE SYMPORTER"/>
    <property type="match status" value="1"/>
</dbReference>
<feature type="transmembrane region" description="Helical" evidence="2">
    <location>
        <begin position="33"/>
        <end position="53"/>
    </location>
</feature>
<evidence type="ECO:0000313" key="4">
    <source>
        <dbReference type="Proteomes" id="UP000182062"/>
    </source>
</evidence>
<dbReference type="Pfam" id="PF03390">
    <property type="entry name" value="2HCT"/>
    <property type="match status" value="1"/>
</dbReference>
<accession>A0A1J6W7C3</accession>
<gene>
    <name evidence="3" type="ORF">BHE18_04195</name>
</gene>
<keyword evidence="1" id="KW-0813">Transport</keyword>
<reference evidence="3 4" key="1">
    <citation type="submission" date="2016-09" db="EMBL/GenBank/DDBJ databases">
        <title>Bacillus aquimaris SAMM genome sequence reveals colonization and biosurfactant production capacities.</title>
        <authorList>
            <person name="Waghmode S.R."/>
            <person name="Suryavanshi M.V."/>
        </authorList>
    </citation>
    <scope>NUCLEOTIDE SEQUENCE [LARGE SCALE GENOMIC DNA]</scope>
    <source>
        <strain evidence="3 4">SAMM</strain>
    </source>
</reference>
<feature type="transmembrane region" description="Helical" evidence="2">
    <location>
        <begin position="154"/>
        <end position="177"/>
    </location>
</feature>
<keyword evidence="2" id="KW-1133">Transmembrane helix</keyword>
<dbReference type="AlphaFoldDB" id="A0A1J6W7C3"/>
<comment type="similarity">
    <text evidence="1">Belongs to the 2-hydroxycarboxylate transporter (2-HCT) (TC 2.A.24) family.</text>
</comment>
<evidence type="ECO:0000256" key="2">
    <source>
        <dbReference type="SAM" id="Phobius"/>
    </source>
</evidence>
<keyword evidence="1" id="KW-1003">Cell membrane</keyword>
<feature type="transmembrane region" description="Helical" evidence="2">
    <location>
        <begin position="302"/>
        <end position="321"/>
    </location>
</feature>